<dbReference type="GO" id="GO:0022857">
    <property type="term" value="F:transmembrane transporter activity"/>
    <property type="evidence" value="ECO:0007669"/>
    <property type="project" value="InterPro"/>
</dbReference>
<dbReference type="GO" id="GO:0016020">
    <property type="term" value="C:membrane"/>
    <property type="evidence" value="ECO:0007669"/>
    <property type="project" value="InterPro"/>
</dbReference>
<keyword evidence="3 4" id="KW-0175">Coiled coil</keyword>
<evidence type="ECO:0000256" key="1">
    <source>
        <dbReference type="ARBA" id="ARBA00004196"/>
    </source>
</evidence>
<dbReference type="AlphaFoldDB" id="A0A1F5WQX5"/>
<dbReference type="Pfam" id="PF25954">
    <property type="entry name" value="Beta-barrel_RND_2"/>
    <property type="match status" value="1"/>
</dbReference>
<dbReference type="SUPFAM" id="SSF111369">
    <property type="entry name" value="HlyD-like secretion proteins"/>
    <property type="match status" value="2"/>
</dbReference>
<evidence type="ECO:0000313" key="9">
    <source>
        <dbReference type="Proteomes" id="UP000178425"/>
    </source>
</evidence>
<sequence length="513" mass="55007">MTKKNILIVFSAVIALAIASYFYFGNSEDGTYNAFVVASRKNIVQEVSVTGRVNPASNIELAFEKSGKIKKIYVEVGSRVYAWQTMIELENGDATASLAAAKATLKASEAKLAEMKAGARAEELAISETKVKNAESALDDAKKNLVDKIFDAYTKSDDAIRNKADQLFSNPKSTNPQLNFSVNDFSLENDIESDRSLAEKTLTDWQISLSALNTEGDLNAYVAEAGNNLEKIKKLLEKISLAVNSLTSGASLSQSTIDGWKTDISTARTNINTAVGNLSAANEKLRSSLSALNLTKDELTLTKAGPTPEAISSQEAAVEKAQADVAAAVSSFEKTILRSPVSGTVSKIDADAGEIVQASVAIAGVISNAMFKIEADIPEADIAKIKTGDEARVSLDAYGSGTFFNAKVVSIEPAERIIDGVATYRTTFQFNKDDEKIRSGMTANIDVTTAKRNNALAVPARAIYAKDGKKFVIVYLDENKNEERQIEAGIHGSDGNVEIISGILEGEKILISR</sequence>
<dbReference type="Pfam" id="PF25967">
    <property type="entry name" value="RND-MFP_C"/>
    <property type="match status" value="1"/>
</dbReference>
<evidence type="ECO:0000256" key="5">
    <source>
        <dbReference type="SAM" id="Phobius"/>
    </source>
</evidence>
<comment type="subcellular location">
    <subcellularLocation>
        <location evidence="1">Cell envelope</location>
    </subcellularLocation>
</comment>
<dbReference type="Proteomes" id="UP000178425">
    <property type="component" value="Unassembled WGS sequence"/>
</dbReference>
<gene>
    <name evidence="8" type="ORF">A2W54_00365</name>
</gene>
<evidence type="ECO:0000256" key="4">
    <source>
        <dbReference type="SAM" id="Coils"/>
    </source>
</evidence>
<dbReference type="PANTHER" id="PTHR32347">
    <property type="entry name" value="EFFLUX SYSTEM COMPONENT YKNX-RELATED"/>
    <property type="match status" value="1"/>
</dbReference>
<keyword evidence="5" id="KW-0472">Membrane</keyword>
<accession>A0A1F5WQX5</accession>
<evidence type="ECO:0000259" key="6">
    <source>
        <dbReference type="Pfam" id="PF25954"/>
    </source>
</evidence>
<comment type="caution">
    <text evidence="8">The sequence shown here is derived from an EMBL/GenBank/DDBJ whole genome shotgun (WGS) entry which is preliminary data.</text>
</comment>
<dbReference type="Gene3D" id="1.10.287.470">
    <property type="entry name" value="Helix hairpin bin"/>
    <property type="match status" value="1"/>
</dbReference>
<evidence type="ECO:0000259" key="7">
    <source>
        <dbReference type="Pfam" id="PF25967"/>
    </source>
</evidence>
<feature type="domain" description="CusB-like beta-barrel" evidence="6">
    <location>
        <begin position="373"/>
        <end position="450"/>
    </location>
</feature>
<evidence type="ECO:0000256" key="2">
    <source>
        <dbReference type="ARBA" id="ARBA00009477"/>
    </source>
</evidence>
<dbReference type="EMBL" id="MFHI01000038">
    <property type="protein sequence ID" value="OGF77651.1"/>
    <property type="molecule type" value="Genomic_DNA"/>
</dbReference>
<dbReference type="Gene3D" id="2.40.30.170">
    <property type="match status" value="1"/>
</dbReference>
<organism evidence="8 9">
    <name type="scientific">Candidatus Giovannonibacteria bacterium RIFCSPHIGHO2_02_43_13</name>
    <dbReference type="NCBI Taxonomy" id="1798330"/>
    <lineage>
        <taxon>Bacteria</taxon>
        <taxon>Candidatus Giovannoniibacteriota</taxon>
    </lineage>
</organism>
<dbReference type="InterPro" id="IPR006143">
    <property type="entry name" value="RND_pump_MFP"/>
</dbReference>
<dbReference type="Gene3D" id="6.20.50.140">
    <property type="match status" value="1"/>
</dbReference>
<keyword evidence="5" id="KW-1133">Transmembrane helix</keyword>
<protein>
    <recommendedName>
        <fullName evidence="10">RND efflux pump membrane fusion protein barrel-sandwich domain-containing protein</fullName>
    </recommendedName>
</protein>
<feature type="domain" description="Multidrug resistance protein MdtA-like C-terminal permuted SH3" evidence="7">
    <location>
        <begin position="454"/>
        <end position="513"/>
    </location>
</feature>
<keyword evidence="5" id="KW-0812">Transmembrane</keyword>
<feature type="transmembrane region" description="Helical" evidence="5">
    <location>
        <begin position="7"/>
        <end position="24"/>
    </location>
</feature>
<dbReference type="InterPro" id="IPR050465">
    <property type="entry name" value="UPF0194_transport"/>
</dbReference>
<dbReference type="Gene3D" id="2.40.50.100">
    <property type="match status" value="1"/>
</dbReference>
<evidence type="ECO:0000256" key="3">
    <source>
        <dbReference type="ARBA" id="ARBA00023054"/>
    </source>
</evidence>
<name>A0A1F5WQX5_9BACT</name>
<dbReference type="PANTHER" id="PTHR32347:SF23">
    <property type="entry name" value="BLL5650 PROTEIN"/>
    <property type="match status" value="1"/>
</dbReference>
<reference evidence="8 9" key="1">
    <citation type="journal article" date="2016" name="Nat. Commun.">
        <title>Thousands of microbial genomes shed light on interconnected biogeochemical processes in an aquifer system.</title>
        <authorList>
            <person name="Anantharaman K."/>
            <person name="Brown C.T."/>
            <person name="Hug L.A."/>
            <person name="Sharon I."/>
            <person name="Castelle C.J."/>
            <person name="Probst A.J."/>
            <person name="Thomas B.C."/>
            <person name="Singh A."/>
            <person name="Wilkins M.J."/>
            <person name="Karaoz U."/>
            <person name="Brodie E.L."/>
            <person name="Williams K.H."/>
            <person name="Hubbard S.S."/>
            <person name="Banfield J.F."/>
        </authorList>
    </citation>
    <scope>NUCLEOTIDE SEQUENCE [LARGE SCALE GENOMIC DNA]</scope>
</reference>
<dbReference type="InterPro" id="IPR058627">
    <property type="entry name" value="MdtA-like_C"/>
</dbReference>
<dbReference type="NCBIfam" id="TIGR01730">
    <property type="entry name" value="RND_mfp"/>
    <property type="match status" value="1"/>
</dbReference>
<proteinExistence type="inferred from homology"/>
<dbReference type="GO" id="GO:0030313">
    <property type="term" value="C:cell envelope"/>
    <property type="evidence" value="ECO:0007669"/>
    <property type="project" value="UniProtKB-SubCell"/>
</dbReference>
<evidence type="ECO:0008006" key="10">
    <source>
        <dbReference type="Google" id="ProtNLM"/>
    </source>
</evidence>
<feature type="coiled-coil region" evidence="4">
    <location>
        <begin position="98"/>
        <end position="144"/>
    </location>
</feature>
<dbReference type="InterPro" id="IPR058792">
    <property type="entry name" value="Beta-barrel_RND_2"/>
</dbReference>
<evidence type="ECO:0000313" key="8">
    <source>
        <dbReference type="EMBL" id="OGF77651.1"/>
    </source>
</evidence>
<comment type="similarity">
    <text evidence="2">Belongs to the membrane fusion protein (MFP) (TC 8.A.1) family.</text>
</comment>